<comment type="caution">
    <text evidence="3">The sequence shown here is derived from an EMBL/GenBank/DDBJ whole genome shotgun (WGS) entry which is preliminary data.</text>
</comment>
<protein>
    <submittedName>
        <fullName evidence="3">Uncharacterized protein</fullName>
    </submittedName>
</protein>
<dbReference type="EMBL" id="JANVAD010000006">
    <property type="protein sequence ID" value="MCS6523367.1"/>
    <property type="molecule type" value="Genomic_DNA"/>
</dbReference>
<proteinExistence type="predicted"/>
<keyword evidence="1" id="KW-0472">Membrane</keyword>
<reference evidence="2 5" key="2">
    <citation type="submission" date="2022-08" db="EMBL/GenBank/DDBJ databases">
        <title>Taxonomy of Curtobacterium flaccumfaciens.</title>
        <authorList>
            <person name="Osdaghi E."/>
            <person name="Taghavi S.M."/>
            <person name="Hamidizade M."/>
            <person name="Abachi H."/>
            <person name="Fazliarab A."/>
            <person name="Baeyen S."/>
            <person name="Portier P."/>
            <person name="Van Vaerenbergh J."/>
            <person name="Jacques M.-A."/>
        </authorList>
    </citation>
    <scope>NUCLEOTIDE SEQUENCE [LARGE SCALE GENOMIC DNA]</scope>
    <source>
        <strain evidence="2 5">LMG8786T</strain>
    </source>
</reference>
<sequence length="49" mass="4885">MSTIDATHSQFSEVREAARGRLLAAVATSLGIVAVTVATAAVTVVTLGA</sequence>
<gene>
    <name evidence="3" type="ORF">HP467_11890</name>
    <name evidence="2" type="ORF">NYQ28_12400</name>
</gene>
<dbReference type="AlphaFoldDB" id="A0A850DVR3"/>
<reference evidence="3 4" key="1">
    <citation type="submission" date="2020-05" db="EMBL/GenBank/DDBJ databases">
        <title>Genome Sequencing of Type Strains.</title>
        <authorList>
            <person name="Lemaire J.F."/>
            <person name="Inderbitzin P."/>
            <person name="Gregorio O.A."/>
            <person name="Collins S.B."/>
            <person name="Wespe N."/>
            <person name="Knight-Connoni V."/>
        </authorList>
    </citation>
    <scope>NUCLEOTIDE SEQUENCE [LARGE SCALE GENOMIC DNA]</scope>
    <source>
        <strain evidence="3 4">DSM 20512</strain>
    </source>
</reference>
<evidence type="ECO:0000313" key="3">
    <source>
        <dbReference type="EMBL" id="NUU28809.1"/>
    </source>
</evidence>
<feature type="transmembrane region" description="Helical" evidence="1">
    <location>
        <begin position="22"/>
        <end position="47"/>
    </location>
</feature>
<dbReference type="Proteomes" id="UP000539146">
    <property type="component" value="Unassembled WGS sequence"/>
</dbReference>
<evidence type="ECO:0000313" key="4">
    <source>
        <dbReference type="Proteomes" id="UP000539146"/>
    </source>
</evidence>
<dbReference type="GeneID" id="95325634"/>
<keyword evidence="1" id="KW-0812">Transmembrane</keyword>
<accession>A0A850DVR3</accession>
<dbReference type="Proteomes" id="UP001652264">
    <property type="component" value="Unassembled WGS sequence"/>
</dbReference>
<evidence type="ECO:0000313" key="5">
    <source>
        <dbReference type="Proteomes" id="UP001652264"/>
    </source>
</evidence>
<name>A0A850DVR3_9MICO</name>
<dbReference type="EMBL" id="JABMCG010000112">
    <property type="protein sequence ID" value="NUU28809.1"/>
    <property type="molecule type" value="Genomic_DNA"/>
</dbReference>
<dbReference type="RefSeq" id="WP_167510048.1">
    <property type="nucleotide sequence ID" value="NZ_BAAAWP010000001.1"/>
</dbReference>
<evidence type="ECO:0000313" key="2">
    <source>
        <dbReference type="EMBL" id="MCS6523367.1"/>
    </source>
</evidence>
<keyword evidence="1" id="KW-1133">Transmembrane helix</keyword>
<evidence type="ECO:0000256" key="1">
    <source>
        <dbReference type="SAM" id="Phobius"/>
    </source>
</evidence>
<organism evidence="3 4">
    <name type="scientific">Curtobacterium citreum</name>
    <dbReference type="NCBI Taxonomy" id="2036"/>
    <lineage>
        <taxon>Bacteria</taxon>
        <taxon>Bacillati</taxon>
        <taxon>Actinomycetota</taxon>
        <taxon>Actinomycetes</taxon>
        <taxon>Micrococcales</taxon>
        <taxon>Microbacteriaceae</taxon>
        <taxon>Curtobacterium</taxon>
    </lineage>
</organism>
<keyword evidence="5" id="KW-1185">Reference proteome</keyword>